<name>A0A3R7MAM3_PENVA</name>
<dbReference type="AlphaFoldDB" id="A0A3R7MAM3"/>
<dbReference type="Proteomes" id="UP000283509">
    <property type="component" value="Unassembled WGS sequence"/>
</dbReference>
<keyword evidence="2" id="KW-1185">Reference proteome</keyword>
<evidence type="ECO:0000313" key="2">
    <source>
        <dbReference type="Proteomes" id="UP000283509"/>
    </source>
</evidence>
<gene>
    <name evidence="1" type="ORF">C7M84_003819</name>
</gene>
<reference evidence="1 2" key="1">
    <citation type="submission" date="2018-04" db="EMBL/GenBank/DDBJ databases">
        <authorList>
            <person name="Zhang X."/>
            <person name="Yuan J."/>
            <person name="Li F."/>
            <person name="Xiang J."/>
        </authorList>
    </citation>
    <scope>NUCLEOTIDE SEQUENCE [LARGE SCALE GENOMIC DNA]</scope>
    <source>
        <tissue evidence="1">Muscle</tissue>
    </source>
</reference>
<proteinExistence type="predicted"/>
<evidence type="ECO:0000313" key="1">
    <source>
        <dbReference type="EMBL" id="ROT77536.1"/>
    </source>
</evidence>
<sequence>MEGQLQFLITPFPLQWQSLQCGPEECLLQLPSGEAADEGRPEAFLARAQVGPAPASTCPGRGGWQWQVRAEGDTTFLWLAWQDDLVLRRTPRKEPPQILRRCGRSCPQTPSPPLVLWGEQDPLPHLLGQYLLPDLHLSFDAFFRRFRIDRLLLPDLVDCPPECQSLAASIFNLLDASADGLLNQLDATYLTRAGVRSLTLQLDELLDELRDMGTEQWVHVVQGPHPGQPIVLGSFLYPLGRAAKGPSSIMVVIWRQAQVSAVWNLTGTQKARNDEACCGHPSCH</sequence>
<protein>
    <submittedName>
        <fullName evidence="1">Uncharacterized protein</fullName>
    </submittedName>
</protein>
<accession>A0A3R7MAM3</accession>
<dbReference type="OrthoDB" id="6379363at2759"/>
<dbReference type="EMBL" id="QCYY01001512">
    <property type="protein sequence ID" value="ROT77536.1"/>
    <property type="molecule type" value="Genomic_DNA"/>
</dbReference>
<reference evidence="1 2" key="2">
    <citation type="submission" date="2019-01" db="EMBL/GenBank/DDBJ databases">
        <title>The decoding of complex shrimp genome reveals the adaptation for benthos swimmer, frequently molting mechanism and breeding impact on genome.</title>
        <authorList>
            <person name="Sun Y."/>
            <person name="Gao Y."/>
            <person name="Yu Y."/>
        </authorList>
    </citation>
    <scope>NUCLEOTIDE SEQUENCE [LARGE SCALE GENOMIC DNA]</scope>
    <source>
        <tissue evidence="1">Muscle</tissue>
    </source>
</reference>
<organism evidence="1 2">
    <name type="scientific">Penaeus vannamei</name>
    <name type="common">Whiteleg shrimp</name>
    <name type="synonym">Litopenaeus vannamei</name>
    <dbReference type="NCBI Taxonomy" id="6689"/>
    <lineage>
        <taxon>Eukaryota</taxon>
        <taxon>Metazoa</taxon>
        <taxon>Ecdysozoa</taxon>
        <taxon>Arthropoda</taxon>
        <taxon>Crustacea</taxon>
        <taxon>Multicrustacea</taxon>
        <taxon>Malacostraca</taxon>
        <taxon>Eumalacostraca</taxon>
        <taxon>Eucarida</taxon>
        <taxon>Decapoda</taxon>
        <taxon>Dendrobranchiata</taxon>
        <taxon>Penaeoidea</taxon>
        <taxon>Penaeidae</taxon>
        <taxon>Penaeus</taxon>
    </lineage>
</organism>
<comment type="caution">
    <text evidence="1">The sequence shown here is derived from an EMBL/GenBank/DDBJ whole genome shotgun (WGS) entry which is preliminary data.</text>
</comment>